<organism evidence="1 2">
    <name type="scientific">Anaerotruncus colihominis</name>
    <dbReference type="NCBI Taxonomy" id="169435"/>
    <lineage>
        <taxon>Bacteria</taxon>
        <taxon>Bacillati</taxon>
        <taxon>Bacillota</taxon>
        <taxon>Clostridia</taxon>
        <taxon>Eubacteriales</taxon>
        <taxon>Oscillospiraceae</taxon>
        <taxon>Anaerotruncus</taxon>
    </lineage>
</organism>
<reference evidence="1 2" key="1">
    <citation type="submission" date="2018-08" db="EMBL/GenBank/DDBJ databases">
        <title>Murine metabolic-syndrome-specific gut microbial biobank.</title>
        <authorList>
            <person name="Liu C."/>
        </authorList>
    </citation>
    <scope>NUCLEOTIDE SEQUENCE [LARGE SCALE GENOMIC DNA]</scope>
    <source>
        <strain evidence="1 2">X69</strain>
    </source>
</reference>
<comment type="caution">
    <text evidence="1">The sequence shown here is derived from an EMBL/GenBank/DDBJ whole genome shotgun (WGS) entry which is preliminary data.</text>
</comment>
<dbReference type="AlphaFoldDB" id="A0A845REY3"/>
<evidence type="ECO:0000313" key="2">
    <source>
        <dbReference type="Proteomes" id="UP000446348"/>
    </source>
</evidence>
<gene>
    <name evidence="1" type="ORF">D3Z39_03230</name>
</gene>
<dbReference type="Proteomes" id="UP000446348">
    <property type="component" value="Unassembled WGS sequence"/>
</dbReference>
<dbReference type="EMBL" id="QXWZ01000004">
    <property type="protein sequence ID" value="NBI77897.1"/>
    <property type="molecule type" value="Genomic_DNA"/>
</dbReference>
<name>A0A845REY3_9FIRM</name>
<protein>
    <submittedName>
        <fullName evidence="1">Uncharacterized protein</fullName>
    </submittedName>
</protein>
<proteinExistence type="predicted"/>
<evidence type="ECO:0000313" key="1">
    <source>
        <dbReference type="EMBL" id="NBI77897.1"/>
    </source>
</evidence>
<accession>A0A845REY3</accession>
<sequence length="99" mass="10808">MPCVRTPPSTRASPKRFCPCKNGYVKAPDAQPVKIPEPAPLFAAQPVKIPEPAPLFAAQPVKIPGPAPLFAAQPTKVFRRGLFSKRPESFSPRPFFKKA</sequence>